<proteinExistence type="predicted"/>
<organism evidence="1 2">
    <name type="scientific">Colletotrichum truncatum</name>
    <name type="common">Anthracnose fungus</name>
    <name type="synonym">Colletotrichum capsici</name>
    <dbReference type="NCBI Taxonomy" id="5467"/>
    <lineage>
        <taxon>Eukaryota</taxon>
        <taxon>Fungi</taxon>
        <taxon>Dikarya</taxon>
        <taxon>Ascomycota</taxon>
        <taxon>Pezizomycotina</taxon>
        <taxon>Sordariomycetes</taxon>
        <taxon>Hypocreomycetidae</taxon>
        <taxon>Glomerellales</taxon>
        <taxon>Glomerellaceae</taxon>
        <taxon>Colletotrichum</taxon>
        <taxon>Colletotrichum truncatum species complex</taxon>
    </lineage>
</organism>
<gene>
    <name evidence="1" type="ORF">CTRU02_212106</name>
</gene>
<dbReference type="EMBL" id="VUJX02000008">
    <property type="protein sequence ID" value="KAL0933143.1"/>
    <property type="molecule type" value="Genomic_DNA"/>
</dbReference>
<name>A0ACC3YMM5_COLTU</name>
<dbReference type="Proteomes" id="UP000805649">
    <property type="component" value="Unassembled WGS sequence"/>
</dbReference>
<reference evidence="1 2" key="1">
    <citation type="journal article" date="2020" name="Phytopathology">
        <title>Genome Sequence Resources of Colletotrichum truncatum, C. plurivorum, C. musicola, and C. sojae: Four Species Pathogenic to Soybean (Glycine max).</title>
        <authorList>
            <person name="Rogerio F."/>
            <person name="Boufleur T.R."/>
            <person name="Ciampi-Guillardi M."/>
            <person name="Sukno S.A."/>
            <person name="Thon M.R."/>
            <person name="Massola Junior N.S."/>
            <person name="Baroncelli R."/>
        </authorList>
    </citation>
    <scope>NUCLEOTIDE SEQUENCE [LARGE SCALE GENOMIC DNA]</scope>
    <source>
        <strain evidence="1 2">CMES1059</strain>
    </source>
</reference>
<sequence length="358" mass="39576">MDAEKERNRIRDNQRRSRARKKEYVQELEQRLRECQLKGIEASAEVQQAARRVANENQKLRKLLNNVGLSDEQVDQFLKTGTAEYTDRHRLQRHPSGSSMPGNAASALDSLMVARRPDCLDLTKPLRSPSQHTNTDQVLSYDTGSNSPADSYAATPEDARQSPYGMESAPPIGIPQAAYRQVGELPGQRFATEDQIRHGARWPPNHMQPSSGLVMNLQGYGENQTIDFHPSFTSADTTSTLPPNCRAQVTPSYSAYETIPQPPNFIASQLGGGSASHSGPASVSDTDSSAEGRRSRQAGNVDAYPWMPSDTVVGSHYNARELMWNQYPPPSPRGGLRPSDNQQHADTIHVPSSDRKMQ</sequence>
<protein>
    <submittedName>
        <fullName evidence="1">Uncharacterized protein</fullName>
    </submittedName>
</protein>
<accession>A0ACC3YMM5</accession>
<keyword evidence="2" id="KW-1185">Reference proteome</keyword>
<comment type="caution">
    <text evidence="1">The sequence shown here is derived from an EMBL/GenBank/DDBJ whole genome shotgun (WGS) entry which is preliminary data.</text>
</comment>
<evidence type="ECO:0000313" key="2">
    <source>
        <dbReference type="Proteomes" id="UP000805649"/>
    </source>
</evidence>
<evidence type="ECO:0000313" key="1">
    <source>
        <dbReference type="EMBL" id="KAL0933143.1"/>
    </source>
</evidence>